<dbReference type="Proteomes" id="UP001159405">
    <property type="component" value="Unassembled WGS sequence"/>
</dbReference>
<reference evidence="2 3" key="1">
    <citation type="submission" date="2022-05" db="EMBL/GenBank/DDBJ databases">
        <authorList>
            <consortium name="Genoscope - CEA"/>
            <person name="William W."/>
        </authorList>
    </citation>
    <scope>NUCLEOTIDE SEQUENCE [LARGE SCALE GENOMIC DNA]</scope>
</reference>
<dbReference type="EMBL" id="CALNXK010000114">
    <property type="protein sequence ID" value="CAH3159698.1"/>
    <property type="molecule type" value="Genomic_DNA"/>
</dbReference>
<feature type="region of interest" description="Disordered" evidence="1">
    <location>
        <begin position="122"/>
        <end position="155"/>
    </location>
</feature>
<evidence type="ECO:0000256" key="1">
    <source>
        <dbReference type="SAM" id="MobiDB-lite"/>
    </source>
</evidence>
<protein>
    <submittedName>
        <fullName evidence="2">Uncharacterized protein</fullName>
    </submittedName>
</protein>
<feature type="compositionally biased region" description="Basic and acidic residues" evidence="1">
    <location>
        <begin position="21"/>
        <end position="59"/>
    </location>
</feature>
<feature type="compositionally biased region" description="Basic residues" evidence="1">
    <location>
        <begin position="1"/>
        <end position="10"/>
    </location>
</feature>
<comment type="caution">
    <text evidence="2">The sequence shown here is derived from an EMBL/GenBank/DDBJ whole genome shotgun (WGS) entry which is preliminary data.</text>
</comment>
<evidence type="ECO:0000313" key="3">
    <source>
        <dbReference type="Proteomes" id="UP001159405"/>
    </source>
</evidence>
<sequence>MGRRHQKARKSTNDGDSGESISERESTWDVRTKSETFFHSETEHEVGSRSKSGSDKDGKQGKTCYSFLFFKTADPSWCITSLLLRLRCSDDVKYVYLCLRSARCWRQWCQALRRTLKDDEEVVDDDDDGYDCDNNDDDDENENDDDDDSDGDDAL</sequence>
<gene>
    <name evidence="2" type="ORF">PLOB_00003716</name>
</gene>
<accession>A0ABN8QDK1</accession>
<name>A0ABN8QDK1_9CNID</name>
<proteinExistence type="predicted"/>
<evidence type="ECO:0000313" key="2">
    <source>
        <dbReference type="EMBL" id="CAH3159698.1"/>
    </source>
</evidence>
<feature type="region of interest" description="Disordered" evidence="1">
    <location>
        <begin position="1"/>
        <end position="59"/>
    </location>
</feature>
<organism evidence="2 3">
    <name type="scientific">Porites lobata</name>
    <dbReference type="NCBI Taxonomy" id="104759"/>
    <lineage>
        <taxon>Eukaryota</taxon>
        <taxon>Metazoa</taxon>
        <taxon>Cnidaria</taxon>
        <taxon>Anthozoa</taxon>
        <taxon>Hexacorallia</taxon>
        <taxon>Scleractinia</taxon>
        <taxon>Fungiina</taxon>
        <taxon>Poritidae</taxon>
        <taxon>Porites</taxon>
    </lineage>
</organism>
<keyword evidence="3" id="KW-1185">Reference proteome</keyword>